<evidence type="ECO:0000313" key="4">
    <source>
        <dbReference type="EMBL" id="TFH79247.1"/>
    </source>
</evidence>
<dbReference type="CDD" id="cd04194">
    <property type="entry name" value="GT8_A4GalT_like"/>
    <property type="match status" value="1"/>
</dbReference>
<dbReference type="InterPro" id="IPR050748">
    <property type="entry name" value="Glycosyltrans_8_dom-fam"/>
</dbReference>
<accession>A0A4Y8VGD0</accession>
<protein>
    <submittedName>
        <fullName evidence="4">Glycosyltransferase family 8 protein</fullName>
    </submittedName>
</protein>
<dbReference type="GO" id="GO:0046872">
    <property type="term" value="F:metal ion binding"/>
    <property type="evidence" value="ECO:0007669"/>
    <property type="project" value="UniProtKB-KW"/>
</dbReference>
<sequence length="211" mass="25068">MAWSKFGWYRLFLPEYLPSAIDKVLYLDCDVCVTDKLDELFDMDMEERAIAGAMDPESYSSSVYDRLGIVPKKGYVCSGVLMLNLDYWRKYNIAEQVLDYGKKYPEKTLFPDQDAINVICQDAKVILSPKYSPFLHIAKLLNKEEWNEYISHPAIIHYAGCAPWKGNPNNHPFHYYWWKAFNAMPFNFWNVRYGFWKCQMKFLIKKWLHRL</sequence>
<dbReference type="Gene3D" id="3.90.550.10">
    <property type="entry name" value="Spore Coat Polysaccharide Biosynthesis Protein SpsA, Chain A"/>
    <property type="match status" value="1"/>
</dbReference>
<keyword evidence="5" id="KW-1185">Reference proteome</keyword>
<dbReference type="SUPFAM" id="SSF53448">
    <property type="entry name" value="Nucleotide-diphospho-sugar transferases"/>
    <property type="match status" value="1"/>
</dbReference>
<reference evidence="4 5" key="1">
    <citation type="submission" date="2019-02" db="EMBL/GenBank/DDBJ databases">
        <title>Draft Genome Sequence of the Prevotella sp. BCRC 81118, Isolated from Human Feces.</title>
        <authorList>
            <person name="Huang C.-H."/>
        </authorList>
    </citation>
    <scope>NUCLEOTIDE SEQUENCE [LARGE SCALE GENOMIC DNA]</scope>
    <source>
        <strain evidence="4 5">BCRC 81118</strain>
    </source>
</reference>
<organism evidence="4 5">
    <name type="scientific">Segatella hominis</name>
    <dbReference type="NCBI Taxonomy" id="2518605"/>
    <lineage>
        <taxon>Bacteria</taxon>
        <taxon>Pseudomonadati</taxon>
        <taxon>Bacteroidota</taxon>
        <taxon>Bacteroidia</taxon>
        <taxon>Bacteroidales</taxon>
        <taxon>Prevotellaceae</taxon>
        <taxon>Segatella</taxon>
    </lineage>
</organism>
<evidence type="ECO:0000256" key="2">
    <source>
        <dbReference type="ARBA" id="ARBA00022679"/>
    </source>
</evidence>
<evidence type="ECO:0000313" key="5">
    <source>
        <dbReference type="Proteomes" id="UP000297872"/>
    </source>
</evidence>
<dbReference type="PANTHER" id="PTHR13778">
    <property type="entry name" value="GLYCOSYLTRANSFERASE 8 DOMAIN-CONTAINING PROTEIN"/>
    <property type="match status" value="1"/>
</dbReference>
<dbReference type="Pfam" id="PF01501">
    <property type="entry name" value="Glyco_transf_8"/>
    <property type="match status" value="1"/>
</dbReference>
<keyword evidence="3" id="KW-0479">Metal-binding</keyword>
<dbReference type="Proteomes" id="UP000297872">
    <property type="component" value="Unassembled WGS sequence"/>
</dbReference>
<keyword evidence="2 4" id="KW-0808">Transferase</keyword>
<evidence type="ECO:0000256" key="3">
    <source>
        <dbReference type="ARBA" id="ARBA00022723"/>
    </source>
</evidence>
<dbReference type="EMBL" id="SGVY01000027">
    <property type="protein sequence ID" value="TFH79247.1"/>
    <property type="molecule type" value="Genomic_DNA"/>
</dbReference>
<dbReference type="InterPro" id="IPR029044">
    <property type="entry name" value="Nucleotide-diphossugar_trans"/>
</dbReference>
<proteinExistence type="predicted"/>
<dbReference type="OrthoDB" id="695971at2"/>
<dbReference type="GeneID" id="302995704"/>
<dbReference type="AlphaFoldDB" id="A0A4Y8VGD0"/>
<dbReference type="PANTHER" id="PTHR13778:SF47">
    <property type="entry name" value="LIPOPOLYSACCHARIDE 1,3-GALACTOSYLTRANSFERASE"/>
    <property type="match status" value="1"/>
</dbReference>
<keyword evidence="1" id="KW-0328">Glycosyltransferase</keyword>
<dbReference type="GO" id="GO:0016757">
    <property type="term" value="F:glycosyltransferase activity"/>
    <property type="evidence" value="ECO:0007669"/>
    <property type="project" value="UniProtKB-KW"/>
</dbReference>
<gene>
    <name evidence="4" type="ORF">EXN75_10475</name>
</gene>
<dbReference type="RefSeq" id="WP_134843770.1">
    <property type="nucleotide sequence ID" value="NZ_SGVY01000027.1"/>
</dbReference>
<evidence type="ECO:0000256" key="1">
    <source>
        <dbReference type="ARBA" id="ARBA00022676"/>
    </source>
</evidence>
<comment type="caution">
    <text evidence="4">The sequence shown here is derived from an EMBL/GenBank/DDBJ whole genome shotgun (WGS) entry which is preliminary data.</text>
</comment>
<dbReference type="InterPro" id="IPR002495">
    <property type="entry name" value="Glyco_trans_8"/>
</dbReference>
<name>A0A4Y8VGD0_9BACT</name>